<dbReference type="Pfam" id="PF00903">
    <property type="entry name" value="Glyoxalase"/>
    <property type="match status" value="2"/>
</dbReference>
<name>A0ABV6DLD8_9BACL</name>
<dbReference type="InterPro" id="IPR029068">
    <property type="entry name" value="Glyas_Bleomycin-R_OHBP_Dase"/>
</dbReference>
<evidence type="ECO:0000313" key="3">
    <source>
        <dbReference type="Proteomes" id="UP001589776"/>
    </source>
</evidence>
<keyword evidence="2" id="KW-0223">Dioxygenase</keyword>
<dbReference type="Proteomes" id="UP001589776">
    <property type="component" value="Unassembled WGS sequence"/>
</dbReference>
<dbReference type="GO" id="GO:0051213">
    <property type="term" value="F:dioxygenase activity"/>
    <property type="evidence" value="ECO:0007669"/>
    <property type="project" value="UniProtKB-KW"/>
</dbReference>
<dbReference type="PROSITE" id="PS51819">
    <property type="entry name" value="VOC"/>
    <property type="match status" value="2"/>
</dbReference>
<feature type="domain" description="VOC" evidence="1">
    <location>
        <begin position="13"/>
        <end position="137"/>
    </location>
</feature>
<keyword evidence="2" id="KW-0560">Oxidoreductase</keyword>
<keyword evidence="3" id="KW-1185">Reference proteome</keyword>
<organism evidence="2 3">
    <name type="scientific">Paenibacillus chartarius</name>
    <dbReference type="NCBI Taxonomy" id="747481"/>
    <lineage>
        <taxon>Bacteria</taxon>
        <taxon>Bacillati</taxon>
        <taxon>Bacillota</taxon>
        <taxon>Bacilli</taxon>
        <taxon>Bacillales</taxon>
        <taxon>Paenibacillaceae</taxon>
        <taxon>Paenibacillus</taxon>
    </lineage>
</organism>
<feature type="domain" description="VOC" evidence="1">
    <location>
        <begin position="158"/>
        <end position="275"/>
    </location>
</feature>
<sequence length="323" mass="35704">MSQQQTQVQRTSGIHHVTSFAGDPQQNVDFYAGVLGLRLVKRTINFDAPEVYHLYFGNEAGAPGTAMTFFPFPGARRGRVGGGQVGTTVFAVPAGAASFWRDRLAKLGVSVMEAERFGESFLQFSDPDGLRLEIVERAEGEASEWSFAGVTPDVAIKGFGGALLYSVHAGQTADRLEQLMGLTRVGAEGDYIRFRSEGSLGNIVDLRAADMPWGAGGAGTVHHIAWRANDEADQLQWQQRVREHGLQPTEVLDRNYFRSIYFREEGGILFEIATDDPGFAVDEEFEKLGEKLMLPDWYEPHRQAIEANLLPIRVREPEGVERG</sequence>
<reference evidence="2 3" key="1">
    <citation type="submission" date="2024-09" db="EMBL/GenBank/DDBJ databases">
        <authorList>
            <person name="Sun Q."/>
            <person name="Mori K."/>
        </authorList>
    </citation>
    <scope>NUCLEOTIDE SEQUENCE [LARGE SCALE GENOMIC DNA]</scope>
    <source>
        <strain evidence="2 3">CCM 7759</strain>
    </source>
</reference>
<dbReference type="RefSeq" id="WP_377470766.1">
    <property type="nucleotide sequence ID" value="NZ_JBHLWN010000051.1"/>
</dbReference>
<evidence type="ECO:0000259" key="1">
    <source>
        <dbReference type="PROSITE" id="PS51819"/>
    </source>
</evidence>
<dbReference type="InterPro" id="IPR037523">
    <property type="entry name" value="VOC_core"/>
</dbReference>
<comment type="caution">
    <text evidence="2">The sequence shown here is derived from an EMBL/GenBank/DDBJ whole genome shotgun (WGS) entry which is preliminary data.</text>
</comment>
<evidence type="ECO:0000313" key="2">
    <source>
        <dbReference type="EMBL" id="MFC0213455.1"/>
    </source>
</evidence>
<dbReference type="PANTHER" id="PTHR36110">
    <property type="entry name" value="RING-CLEAVING DIOXYGENASE MHQE-RELATED"/>
    <property type="match status" value="1"/>
</dbReference>
<dbReference type="PANTHER" id="PTHR36110:SF2">
    <property type="entry name" value="RING-CLEAVING DIOXYGENASE MHQE-RELATED"/>
    <property type="match status" value="1"/>
</dbReference>
<dbReference type="InterPro" id="IPR004360">
    <property type="entry name" value="Glyas_Fos-R_dOase_dom"/>
</dbReference>
<gene>
    <name evidence="2" type="ORF">ACFFK0_13480</name>
</gene>
<protein>
    <submittedName>
        <fullName evidence="2">Ring-cleaving dioxygenase</fullName>
    </submittedName>
</protein>
<dbReference type="EMBL" id="JBHLWN010000051">
    <property type="protein sequence ID" value="MFC0213455.1"/>
    <property type="molecule type" value="Genomic_DNA"/>
</dbReference>
<dbReference type="CDD" id="cd08347">
    <property type="entry name" value="PcpA_C_like"/>
    <property type="match status" value="1"/>
</dbReference>
<dbReference type="Gene3D" id="3.10.180.10">
    <property type="entry name" value="2,3-Dihydroxybiphenyl 1,2-Dioxygenase, domain 1"/>
    <property type="match status" value="2"/>
</dbReference>
<proteinExistence type="predicted"/>
<accession>A0ABV6DLD8</accession>
<dbReference type="InterPro" id="IPR052537">
    <property type="entry name" value="Extradiol_RC_dioxygenase"/>
</dbReference>
<dbReference type="SUPFAM" id="SSF54593">
    <property type="entry name" value="Glyoxalase/Bleomycin resistance protein/Dihydroxybiphenyl dioxygenase"/>
    <property type="match status" value="1"/>
</dbReference>